<evidence type="ECO:0000313" key="3">
    <source>
        <dbReference type="Proteomes" id="UP001519460"/>
    </source>
</evidence>
<accession>A0ABD0LRL1</accession>
<protein>
    <submittedName>
        <fullName evidence="2">Uncharacterized protein</fullName>
    </submittedName>
</protein>
<evidence type="ECO:0000313" key="2">
    <source>
        <dbReference type="EMBL" id="KAK7501811.1"/>
    </source>
</evidence>
<evidence type="ECO:0000256" key="1">
    <source>
        <dbReference type="SAM" id="MobiDB-lite"/>
    </source>
</evidence>
<feature type="compositionally biased region" description="Basic and acidic residues" evidence="1">
    <location>
        <begin position="61"/>
        <end position="72"/>
    </location>
</feature>
<gene>
    <name evidence="2" type="ORF">BaRGS_00006897</name>
</gene>
<keyword evidence="3" id="KW-1185">Reference proteome</keyword>
<feature type="region of interest" description="Disordered" evidence="1">
    <location>
        <begin position="61"/>
        <end position="101"/>
    </location>
</feature>
<sequence length="101" mass="11304">MSAACLQFPPGLTRVLVAHLSLIPQTFNILFHIIHRCVFGSPKAAFFRFLNTFTSNHDIKRLGDQRQVHPEDSSQFGKEMQAGSRHDNPRHGSPVPDGVIL</sequence>
<organism evidence="2 3">
    <name type="scientific">Batillaria attramentaria</name>
    <dbReference type="NCBI Taxonomy" id="370345"/>
    <lineage>
        <taxon>Eukaryota</taxon>
        <taxon>Metazoa</taxon>
        <taxon>Spiralia</taxon>
        <taxon>Lophotrochozoa</taxon>
        <taxon>Mollusca</taxon>
        <taxon>Gastropoda</taxon>
        <taxon>Caenogastropoda</taxon>
        <taxon>Sorbeoconcha</taxon>
        <taxon>Cerithioidea</taxon>
        <taxon>Batillariidae</taxon>
        <taxon>Batillaria</taxon>
    </lineage>
</organism>
<dbReference type="AlphaFoldDB" id="A0ABD0LRL1"/>
<proteinExistence type="predicted"/>
<dbReference type="Proteomes" id="UP001519460">
    <property type="component" value="Unassembled WGS sequence"/>
</dbReference>
<dbReference type="EMBL" id="JACVVK020000029">
    <property type="protein sequence ID" value="KAK7501811.1"/>
    <property type="molecule type" value="Genomic_DNA"/>
</dbReference>
<reference evidence="2 3" key="1">
    <citation type="journal article" date="2023" name="Sci. Data">
        <title>Genome assembly of the Korean intertidal mud-creeper Batillaria attramentaria.</title>
        <authorList>
            <person name="Patra A.K."/>
            <person name="Ho P.T."/>
            <person name="Jun S."/>
            <person name="Lee S.J."/>
            <person name="Kim Y."/>
            <person name="Won Y.J."/>
        </authorList>
    </citation>
    <scope>NUCLEOTIDE SEQUENCE [LARGE SCALE GENOMIC DNA]</scope>
    <source>
        <strain evidence="2">Wonlab-2016</strain>
    </source>
</reference>
<comment type="caution">
    <text evidence="2">The sequence shown here is derived from an EMBL/GenBank/DDBJ whole genome shotgun (WGS) entry which is preliminary data.</text>
</comment>
<name>A0ABD0LRL1_9CAEN</name>